<protein>
    <submittedName>
        <fullName evidence="3">Uncharacterized protein</fullName>
    </submittedName>
</protein>
<evidence type="ECO:0000313" key="3">
    <source>
        <dbReference type="WBParaSite" id="scf7180000423294.g10622"/>
    </source>
</evidence>
<dbReference type="AlphaFoldDB" id="A0A915P8N0"/>
<feature type="region of interest" description="Disordered" evidence="1">
    <location>
        <begin position="1"/>
        <end position="34"/>
    </location>
</feature>
<name>A0A915P8N0_9BILA</name>
<keyword evidence="2" id="KW-1185">Reference proteome</keyword>
<dbReference type="WBParaSite" id="scf7180000423294.g10622">
    <property type="protein sequence ID" value="scf7180000423294.g10622"/>
    <property type="gene ID" value="scf7180000423294.g10622"/>
</dbReference>
<reference evidence="3" key="1">
    <citation type="submission" date="2022-11" db="UniProtKB">
        <authorList>
            <consortium name="WormBaseParasite"/>
        </authorList>
    </citation>
    <scope>IDENTIFICATION</scope>
</reference>
<feature type="compositionally biased region" description="Low complexity" evidence="1">
    <location>
        <begin position="8"/>
        <end position="34"/>
    </location>
</feature>
<evidence type="ECO:0000313" key="2">
    <source>
        <dbReference type="Proteomes" id="UP000887560"/>
    </source>
</evidence>
<evidence type="ECO:0000256" key="1">
    <source>
        <dbReference type="SAM" id="MobiDB-lite"/>
    </source>
</evidence>
<sequence>MSSSFPYGQQPSGNGNTSNGNGSQSGNNGTNSTLNVSVQNAAALAALVQQQQQQLDTSSPISSLVADQFQQNQVGIFEFKLLGYDNFETKGYLN</sequence>
<proteinExistence type="predicted"/>
<accession>A0A915P8N0</accession>
<dbReference type="Proteomes" id="UP000887560">
    <property type="component" value="Unplaced"/>
</dbReference>
<organism evidence="2 3">
    <name type="scientific">Meloidogyne floridensis</name>
    <dbReference type="NCBI Taxonomy" id="298350"/>
    <lineage>
        <taxon>Eukaryota</taxon>
        <taxon>Metazoa</taxon>
        <taxon>Ecdysozoa</taxon>
        <taxon>Nematoda</taxon>
        <taxon>Chromadorea</taxon>
        <taxon>Rhabditida</taxon>
        <taxon>Tylenchina</taxon>
        <taxon>Tylenchomorpha</taxon>
        <taxon>Tylenchoidea</taxon>
        <taxon>Meloidogynidae</taxon>
        <taxon>Meloidogyninae</taxon>
        <taxon>Meloidogyne</taxon>
    </lineage>
</organism>